<feature type="region of interest" description="Disordered" evidence="1">
    <location>
        <begin position="227"/>
        <end position="294"/>
    </location>
</feature>
<sequence>MEALRSTLRVDFSKLPRRPPAMEATTFAMTKLGLSNNNISSLRLKPTSSVIFIRTKEQSLALKTVEQHDGKHSIECDGKLFPIPISMIDNSVVSGPVPASAPTAPPSTTIVATSAPTVPTSAPTVPASAPTVPASAPTVPASAPTVPASAPTVPAVQTIPPSARTGAPIVLTDTPNGRSPAPSVPANASLVVSLIRASALNIPARSTSTKMDIGEYRSNADAELKFKAPRVPSPTPSSNSIHTGTSKRKTDELTDSDTSHKSTEEPAKRKVGRPARKTNANAARPTGVTDDEKQ</sequence>
<dbReference type="EnsemblMetazoa" id="AATE018526-RA">
    <property type="protein sequence ID" value="AATE018526-PA.1"/>
    <property type="gene ID" value="AATE018526"/>
</dbReference>
<evidence type="ECO:0000313" key="2">
    <source>
        <dbReference type="EnsemblMetazoa" id="AATE018526-PA.1"/>
    </source>
</evidence>
<proteinExistence type="predicted"/>
<feature type="compositionally biased region" description="Basic and acidic residues" evidence="1">
    <location>
        <begin position="248"/>
        <end position="268"/>
    </location>
</feature>
<dbReference type="STRING" id="41427.A0A182JI47"/>
<dbReference type="VEuPathDB" id="VectorBase:AATE018526"/>
<organism evidence="2">
    <name type="scientific">Anopheles atroparvus</name>
    <name type="common">European mosquito</name>
    <dbReference type="NCBI Taxonomy" id="41427"/>
    <lineage>
        <taxon>Eukaryota</taxon>
        <taxon>Metazoa</taxon>
        <taxon>Ecdysozoa</taxon>
        <taxon>Arthropoda</taxon>
        <taxon>Hexapoda</taxon>
        <taxon>Insecta</taxon>
        <taxon>Pterygota</taxon>
        <taxon>Neoptera</taxon>
        <taxon>Endopterygota</taxon>
        <taxon>Diptera</taxon>
        <taxon>Nematocera</taxon>
        <taxon>Culicoidea</taxon>
        <taxon>Culicidae</taxon>
        <taxon>Anophelinae</taxon>
        <taxon>Anopheles</taxon>
    </lineage>
</organism>
<dbReference type="EMBL" id="AXCP01007564">
    <property type="status" value="NOT_ANNOTATED_CDS"/>
    <property type="molecule type" value="Genomic_DNA"/>
</dbReference>
<protein>
    <submittedName>
        <fullName evidence="2">Uncharacterized protein</fullName>
    </submittedName>
</protein>
<reference evidence="2" key="1">
    <citation type="submission" date="2022-08" db="UniProtKB">
        <authorList>
            <consortium name="EnsemblMetazoa"/>
        </authorList>
    </citation>
    <scope>IDENTIFICATION</scope>
    <source>
        <strain evidence="2">EBRO</strain>
    </source>
</reference>
<accession>A0A182JI47</accession>
<evidence type="ECO:0000256" key="1">
    <source>
        <dbReference type="SAM" id="MobiDB-lite"/>
    </source>
</evidence>
<dbReference type="AlphaFoldDB" id="A0A182JI47"/>
<name>A0A182JI47_ANOAO</name>